<name>A0A0S7B893_9CHLR</name>
<dbReference type="AlphaFoldDB" id="A0A0S7B893"/>
<dbReference type="RefSeq" id="WP_075073031.1">
    <property type="nucleotide sequence ID" value="NZ_DF967972.1"/>
</dbReference>
<keyword evidence="1" id="KW-1133">Transmembrane helix</keyword>
<reference evidence="2" key="1">
    <citation type="submission" date="2015-07" db="EMBL/GenBank/DDBJ databases">
        <title>Draft Genome Sequences of Anaerolinea thermolimosa IMO-1, Bellilinea caldifistulae GOMI-1, Leptolinea tardivitalis YMTK-2, Levilinea saccharolytica KIBI-1,Longilinea arvoryzae KOME-1, Previously Described as Members of the Anaerolineaceae (Chloroflexi).</title>
        <authorList>
            <person name="Sekiguchi Y."/>
            <person name="Ohashi A."/>
            <person name="Matsuura N."/>
            <person name="Tourlousse M.D."/>
        </authorList>
    </citation>
    <scope>NUCLEOTIDE SEQUENCE [LARGE SCALE GENOMIC DNA]</scope>
    <source>
        <strain evidence="2">KOME-1</strain>
    </source>
</reference>
<protein>
    <submittedName>
        <fullName evidence="2">Uncharacterized protein</fullName>
    </submittedName>
</protein>
<feature type="transmembrane region" description="Helical" evidence="1">
    <location>
        <begin position="139"/>
        <end position="157"/>
    </location>
</feature>
<dbReference type="STRING" id="360412.LARV_01466"/>
<evidence type="ECO:0000313" key="2">
    <source>
        <dbReference type="EMBL" id="GAP13711.1"/>
    </source>
</evidence>
<evidence type="ECO:0000313" key="3">
    <source>
        <dbReference type="Proteomes" id="UP000055060"/>
    </source>
</evidence>
<evidence type="ECO:0000256" key="1">
    <source>
        <dbReference type="SAM" id="Phobius"/>
    </source>
</evidence>
<gene>
    <name evidence="2" type="ORF">LARV_01466</name>
</gene>
<accession>A0A0S7B893</accession>
<sequence length="161" mass="16380">MTDETNESIAPTEPIDEIHGTADHVAARDAHITDSLIGAVQAEGSASITDSACGAVVAGQGAQVENSFSQAVVAGAGIEMKNSGGGILVAGAGIDLQNSSTGILYSRKAKVENSTIAVLLTPQAELGQNVKVQMSTVQAIAFGAAFGLFAGLLGFLLRRRR</sequence>
<dbReference type="EMBL" id="DF967972">
    <property type="protein sequence ID" value="GAP13711.1"/>
    <property type="molecule type" value="Genomic_DNA"/>
</dbReference>
<organism evidence="2">
    <name type="scientific">Longilinea arvoryzae</name>
    <dbReference type="NCBI Taxonomy" id="360412"/>
    <lineage>
        <taxon>Bacteria</taxon>
        <taxon>Bacillati</taxon>
        <taxon>Chloroflexota</taxon>
        <taxon>Anaerolineae</taxon>
        <taxon>Anaerolineales</taxon>
        <taxon>Anaerolineaceae</taxon>
        <taxon>Longilinea</taxon>
    </lineage>
</organism>
<dbReference type="Proteomes" id="UP000055060">
    <property type="component" value="Unassembled WGS sequence"/>
</dbReference>
<keyword evidence="1" id="KW-0472">Membrane</keyword>
<keyword evidence="3" id="KW-1185">Reference proteome</keyword>
<proteinExistence type="predicted"/>
<keyword evidence="1" id="KW-0812">Transmembrane</keyword>